<sequence>MENRFKIASRIPELSIKFVGLMKDIQVLFPAFRLEETSAFTYMNSVRLIHFYLMDPTKIEKQSLVGIALLEEKIIPFMKSLKKSVQELTDIITSQPKLGRLIYDYGWEMAAKTDLDLLRLHREINSATIELETQATQLILSTGKNKYHEMDNLTSFT</sequence>
<reference evidence="2" key="1">
    <citation type="journal article" date="2015" name="Genome Announc.">
        <title>Draft genome sequence of Talaromyces cellulolyticus strain Y-94, a source of lignocellulosic biomass-degrading enzymes.</title>
        <authorList>
            <person name="Fujii T."/>
            <person name="Koike H."/>
            <person name="Sawayama S."/>
            <person name="Yano S."/>
            <person name="Inoue H."/>
        </authorList>
    </citation>
    <scope>NUCLEOTIDE SEQUENCE [LARGE SCALE GENOMIC DNA]</scope>
    <source>
        <strain evidence="2">Y-94</strain>
    </source>
</reference>
<proteinExistence type="predicted"/>
<dbReference type="EMBL" id="DF933829">
    <property type="protein sequence ID" value="GAM38511.1"/>
    <property type="molecule type" value="Genomic_DNA"/>
</dbReference>
<dbReference type="AlphaFoldDB" id="A0A6V8HB38"/>
<comment type="caution">
    <text evidence="1">The sequence shown here is derived from an EMBL/GenBank/DDBJ whole genome shotgun (WGS) entry which is preliminary data.</text>
</comment>
<evidence type="ECO:0000313" key="1">
    <source>
        <dbReference type="EMBL" id="GAM38511.1"/>
    </source>
</evidence>
<keyword evidence="2" id="KW-1185">Reference proteome</keyword>
<evidence type="ECO:0000313" key="2">
    <source>
        <dbReference type="Proteomes" id="UP000053095"/>
    </source>
</evidence>
<accession>A0A6V8HB38</accession>
<organism evidence="1 2">
    <name type="scientific">Talaromyces pinophilus</name>
    <name type="common">Penicillium pinophilum</name>
    <dbReference type="NCBI Taxonomy" id="128442"/>
    <lineage>
        <taxon>Eukaryota</taxon>
        <taxon>Fungi</taxon>
        <taxon>Dikarya</taxon>
        <taxon>Ascomycota</taxon>
        <taxon>Pezizomycotina</taxon>
        <taxon>Eurotiomycetes</taxon>
        <taxon>Eurotiomycetidae</taxon>
        <taxon>Eurotiales</taxon>
        <taxon>Trichocomaceae</taxon>
        <taxon>Talaromyces</taxon>
        <taxon>Talaromyces sect. Talaromyces</taxon>
    </lineage>
</organism>
<gene>
    <name evidence="1" type="ORF">TCE0_033r09287</name>
</gene>
<name>A0A6V8HB38_TALPI</name>
<dbReference type="Proteomes" id="UP000053095">
    <property type="component" value="Unassembled WGS sequence"/>
</dbReference>
<protein>
    <submittedName>
        <fullName evidence="1">Uncharacterized protein</fullName>
    </submittedName>
</protein>